<dbReference type="EMBL" id="JAHKSW010000007">
    <property type="protein sequence ID" value="KAG7330438.1"/>
    <property type="molecule type" value="Genomic_DNA"/>
</dbReference>
<dbReference type="OrthoDB" id="6111338at2759"/>
<dbReference type="InterPro" id="IPR024849">
    <property type="entry name" value="Shootin-1"/>
</dbReference>
<feature type="coiled-coil region" evidence="1">
    <location>
        <begin position="254"/>
        <end position="288"/>
    </location>
</feature>
<evidence type="ECO:0000256" key="3">
    <source>
        <dbReference type="SAM" id="Phobius"/>
    </source>
</evidence>
<dbReference type="Proteomes" id="UP000824219">
    <property type="component" value="Linkage Group LG07"/>
</dbReference>
<dbReference type="GO" id="GO:0016020">
    <property type="term" value="C:membrane"/>
    <property type="evidence" value="ECO:0007669"/>
    <property type="project" value="InterPro"/>
</dbReference>
<proteinExistence type="predicted"/>
<feature type="transmembrane region" description="Helical" evidence="3">
    <location>
        <begin position="612"/>
        <end position="631"/>
    </location>
</feature>
<reference evidence="4 5" key="1">
    <citation type="submission" date="2021-06" db="EMBL/GenBank/DDBJ databases">
        <title>Chromosome-level genome assembly of the red-tail catfish (Hemibagrus wyckioides).</title>
        <authorList>
            <person name="Shao F."/>
        </authorList>
    </citation>
    <scope>NUCLEOTIDE SEQUENCE [LARGE SCALE GENOMIC DNA]</scope>
    <source>
        <strain evidence="4">EC202008001</strain>
        <tissue evidence="4">Blood</tissue>
    </source>
</reference>
<accession>A0A9D3ST34</accession>
<feature type="region of interest" description="Disordered" evidence="2">
    <location>
        <begin position="1"/>
        <end position="28"/>
    </location>
</feature>
<dbReference type="GO" id="GO:0005737">
    <property type="term" value="C:cytoplasm"/>
    <property type="evidence" value="ECO:0007669"/>
    <property type="project" value="TreeGrafter"/>
</dbReference>
<evidence type="ECO:0008006" key="6">
    <source>
        <dbReference type="Google" id="ProtNLM"/>
    </source>
</evidence>
<dbReference type="InterPro" id="IPR007277">
    <property type="entry name" value="Svp26/Tex261"/>
</dbReference>
<gene>
    <name evidence="4" type="ORF">KOW79_006660</name>
</gene>
<comment type="caution">
    <text evidence="4">The sequence shown here is derived from an EMBL/GenBank/DDBJ whole genome shotgun (WGS) entry which is preliminary data.</text>
</comment>
<feature type="transmembrane region" description="Helical" evidence="3">
    <location>
        <begin position="666"/>
        <end position="685"/>
    </location>
</feature>
<dbReference type="GO" id="GO:0048812">
    <property type="term" value="P:neuron projection morphogenesis"/>
    <property type="evidence" value="ECO:0007669"/>
    <property type="project" value="TreeGrafter"/>
</dbReference>
<feature type="coiled-coil region" evidence="1">
    <location>
        <begin position="129"/>
        <end position="188"/>
    </location>
</feature>
<evidence type="ECO:0000256" key="2">
    <source>
        <dbReference type="SAM" id="MobiDB-lite"/>
    </source>
</evidence>
<dbReference type="GO" id="GO:0044295">
    <property type="term" value="C:axonal growth cone"/>
    <property type="evidence" value="ECO:0007669"/>
    <property type="project" value="TreeGrafter"/>
</dbReference>
<feature type="region of interest" description="Disordered" evidence="2">
    <location>
        <begin position="403"/>
        <end position="422"/>
    </location>
</feature>
<evidence type="ECO:0000313" key="5">
    <source>
        <dbReference type="Proteomes" id="UP000824219"/>
    </source>
</evidence>
<dbReference type="AlphaFoldDB" id="A0A9D3ST34"/>
<name>A0A9D3ST34_9TELE</name>
<feature type="region of interest" description="Disordered" evidence="2">
    <location>
        <begin position="341"/>
        <end position="397"/>
    </location>
</feature>
<organism evidence="4 5">
    <name type="scientific">Hemibagrus wyckioides</name>
    <dbReference type="NCBI Taxonomy" id="337641"/>
    <lineage>
        <taxon>Eukaryota</taxon>
        <taxon>Metazoa</taxon>
        <taxon>Chordata</taxon>
        <taxon>Craniata</taxon>
        <taxon>Vertebrata</taxon>
        <taxon>Euteleostomi</taxon>
        <taxon>Actinopterygii</taxon>
        <taxon>Neopterygii</taxon>
        <taxon>Teleostei</taxon>
        <taxon>Ostariophysi</taxon>
        <taxon>Siluriformes</taxon>
        <taxon>Bagridae</taxon>
        <taxon>Hemibagrus</taxon>
    </lineage>
</organism>
<feature type="transmembrane region" description="Helical" evidence="3">
    <location>
        <begin position="578"/>
        <end position="600"/>
    </location>
</feature>
<feature type="compositionally biased region" description="Pro residues" evidence="2">
    <location>
        <begin position="365"/>
        <end position="388"/>
    </location>
</feature>
<keyword evidence="1" id="KW-0175">Coiled coil</keyword>
<feature type="transmembrane region" description="Helical" evidence="3">
    <location>
        <begin position="637"/>
        <end position="659"/>
    </location>
</feature>
<dbReference type="GO" id="GO:0006888">
    <property type="term" value="P:endoplasmic reticulum to Golgi vesicle-mediated transport"/>
    <property type="evidence" value="ECO:0007669"/>
    <property type="project" value="InterPro"/>
</dbReference>
<feature type="region of interest" description="Disordered" evidence="2">
    <location>
        <begin position="511"/>
        <end position="544"/>
    </location>
</feature>
<protein>
    <recommendedName>
        <fullName evidence="6">Protein TEX261</fullName>
    </recommendedName>
</protein>
<sequence>MWSSGTDRKSFESEDESALSSEEEQDIQCEILEKQRDEANQRLSKMEEASTQLLKEINLLEIQFQIERSCRENAEAFALKVTKENKVLKRKSQALLPLIPELPENLASLNLDLENDSASDTVELAEEPLLKSQAQIRELQSSVDQLLGEKMQLSEQVQLLKKEKEELKEQLEMEIQEKEAILRKLSKQSRTVNKIKRVSQLVTEQFAEMSQKLEMEEGLRHHAEEFAHQVLVKQKESQRQSLALVHNVQVDTQLQQALEQVAQVSKALEELRLHYQQQRSQSQAVMEEFNALTELQMVRAQLETNMKERLKIENQWRDSQNTVTALQEEVKQLQDMLKTAKENPLTESSLSSEEKITPAPLSSTPSPPPPLAPSPPPPPPPPPPPLPPSVLSTSPIDPLDALRNRRKVGNNTTDSKKPAMSVDLKARAVDEMMERIKKGIVLKPTQKLPQTGLDEDSWTDQRSDKRKSAVLELQGILDTIKKAPKRIPSRKRISRNVGEVELQMVLQRRRRAIGDDKVSPPTSDPKSHDPPTASTATGSSNWLAESGNAPVLRRLKQNQEKRQSRIRASECIIWEDNWVSLLIQVTFVTLAIAAGLYYLAELIEEYTVATSRIIKYMIMISTAVLTGLYLFEGFPMLMIGVGLFTNLVYFGLLQTFPYIMLSSPNFILSCILVVINHYMAFQYFAEEYYAFSEVLSYFTICLWVIPFAFFVSLSAGENVLPSTMQQGDDVVSNYFTKGKRGKRSGILLIFSFLKEAVLPSRQKMY</sequence>
<keyword evidence="5" id="KW-1185">Reference proteome</keyword>
<evidence type="ECO:0000256" key="1">
    <source>
        <dbReference type="SAM" id="Coils"/>
    </source>
</evidence>
<keyword evidence="3" id="KW-0472">Membrane</keyword>
<keyword evidence="3" id="KW-0812">Transmembrane</keyword>
<feature type="compositionally biased region" description="Basic and acidic residues" evidence="2">
    <location>
        <begin position="1"/>
        <end position="12"/>
    </location>
</feature>
<dbReference type="PANTHER" id="PTHR46606:SF4">
    <property type="entry name" value="SHOOTIN-1"/>
    <property type="match status" value="1"/>
</dbReference>
<evidence type="ECO:0000313" key="4">
    <source>
        <dbReference type="EMBL" id="KAG7330438.1"/>
    </source>
</evidence>
<keyword evidence="3" id="KW-1133">Transmembrane helix</keyword>
<dbReference type="GO" id="GO:0031252">
    <property type="term" value="C:cell leading edge"/>
    <property type="evidence" value="ECO:0007669"/>
    <property type="project" value="TreeGrafter"/>
</dbReference>
<feature type="compositionally biased region" description="Acidic residues" evidence="2">
    <location>
        <begin position="13"/>
        <end position="27"/>
    </location>
</feature>
<dbReference type="GO" id="GO:2001224">
    <property type="term" value="P:positive regulation of neuron migration"/>
    <property type="evidence" value="ECO:0007669"/>
    <property type="project" value="TreeGrafter"/>
</dbReference>
<feature type="compositionally biased region" description="Polar residues" evidence="2">
    <location>
        <begin position="532"/>
        <end position="543"/>
    </location>
</feature>
<dbReference type="Pfam" id="PF04148">
    <property type="entry name" value="Erv26"/>
    <property type="match status" value="1"/>
</dbReference>
<dbReference type="GO" id="GO:0097020">
    <property type="term" value="F:COPII receptor activity"/>
    <property type="evidence" value="ECO:0007669"/>
    <property type="project" value="InterPro"/>
</dbReference>
<dbReference type="PANTHER" id="PTHR46606">
    <property type="entry name" value="SHOOTIN-1"/>
    <property type="match status" value="1"/>
</dbReference>
<feature type="transmembrane region" description="Helical" evidence="3">
    <location>
        <begin position="697"/>
        <end position="716"/>
    </location>
</feature>